<sequence>MDSASLNELFSNEELQSVYAALDDFDSSFSTAESTALLGAVQPPAGLVPPPGANHQFSTTSGASHSKVDVWSPTVRRDTHGTPTLQSETNHKSWDGDTAELPVDTSISGATMKSRSKAQGAVNSGAARMSAVRRKELLTEEEKKANHIHSEQKRRQNIKVGLDELCVLVPKLVELKKVETKARQESARISSKLVLGEAKILQETLEYTRALHQELALLNSQLDTPQQTLK</sequence>
<dbReference type="SUPFAM" id="SSF47459">
    <property type="entry name" value="HLH, helix-loop-helix DNA-binding domain"/>
    <property type="match status" value="1"/>
</dbReference>
<keyword evidence="3" id="KW-0238">DNA-binding</keyword>
<proteinExistence type="predicted"/>
<keyword evidence="5" id="KW-0539">Nucleus</keyword>
<evidence type="ECO:0000256" key="1">
    <source>
        <dbReference type="ARBA" id="ARBA00004123"/>
    </source>
</evidence>
<dbReference type="Pfam" id="PF00010">
    <property type="entry name" value="HLH"/>
    <property type="match status" value="1"/>
</dbReference>
<reference evidence="8" key="1">
    <citation type="submission" date="2022-07" db="EMBL/GenBank/DDBJ databases">
        <title>Phylogenomic reconstructions and comparative analyses of Kickxellomycotina fungi.</title>
        <authorList>
            <person name="Reynolds N.K."/>
            <person name="Stajich J.E."/>
            <person name="Barry K."/>
            <person name="Grigoriev I.V."/>
            <person name="Crous P."/>
            <person name="Smith M.E."/>
        </authorList>
    </citation>
    <scope>NUCLEOTIDE SEQUENCE</scope>
    <source>
        <strain evidence="8">RSA 1196</strain>
    </source>
</reference>
<dbReference type="InterPro" id="IPR036638">
    <property type="entry name" value="HLH_DNA-bd_sf"/>
</dbReference>
<name>A0A9W8B0E7_9FUNG</name>
<dbReference type="GO" id="GO:0046983">
    <property type="term" value="F:protein dimerization activity"/>
    <property type="evidence" value="ECO:0007669"/>
    <property type="project" value="InterPro"/>
</dbReference>
<evidence type="ECO:0000256" key="4">
    <source>
        <dbReference type="ARBA" id="ARBA00023163"/>
    </source>
</evidence>
<keyword evidence="2" id="KW-0805">Transcription regulation</keyword>
<dbReference type="OrthoDB" id="5778525at2759"/>
<feature type="compositionally biased region" description="Polar residues" evidence="6">
    <location>
        <begin position="55"/>
        <end position="64"/>
    </location>
</feature>
<dbReference type="AlphaFoldDB" id="A0A9W8B0E7"/>
<feature type="domain" description="BHLH" evidence="7">
    <location>
        <begin position="142"/>
        <end position="211"/>
    </location>
</feature>
<organism evidence="8 9">
    <name type="scientific">Dispira parvispora</name>
    <dbReference type="NCBI Taxonomy" id="1520584"/>
    <lineage>
        <taxon>Eukaryota</taxon>
        <taxon>Fungi</taxon>
        <taxon>Fungi incertae sedis</taxon>
        <taxon>Zoopagomycota</taxon>
        <taxon>Kickxellomycotina</taxon>
        <taxon>Dimargaritomycetes</taxon>
        <taxon>Dimargaritales</taxon>
        <taxon>Dimargaritaceae</taxon>
        <taxon>Dispira</taxon>
    </lineage>
</organism>
<evidence type="ECO:0000313" key="9">
    <source>
        <dbReference type="Proteomes" id="UP001150925"/>
    </source>
</evidence>
<dbReference type="Proteomes" id="UP001150925">
    <property type="component" value="Unassembled WGS sequence"/>
</dbReference>
<evidence type="ECO:0000256" key="2">
    <source>
        <dbReference type="ARBA" id="ARBA00023015"/>
    </source>
</evidence>
<dbReference type="Gene3D" id="4.10.280.10">
    <property type="entry name" value="Helix-loop-helix DNA-binding domain"/>
    <property type="match status" value="1"/>
</dbReference>
<comment type="caution">
    <text evidence="8">The sequence shown here is derived from an EMBL/GenBank/DDBJ whole genome shotgun (WGS) entry which is preliminary data.</text>
</comment>
<dbReference type="InterPro" id="IPR052207">
    <property type="entry name" value="Max-like/E-box_TFs"/>
</dbReference>
<dbReference type="PANTHER" id="PTHR15741">
    <property type="entry name" value="BASIC HELIX-LOOP-HELIX ZIP TRANSCRIPTION FACTOR"/>
    <property type="match status" value="1"/>
</dbReference>
<dbReference type="PANTHER" id="PTHR15741:SF27">
    <property type="entry name" value="TRANSCRIPTION FACTOR AP-4"/>
    <property type="match status" value="1"/>
</dbReference>
<evidence type="ECO:0000256" key="3">
    <source>
        <dbReference type="ARBA" id="ARBA00023125"/>
    </source>
</evidence>
<evidence type="ECO:0000313" key="8">
    <source>
        <dbReference type="EMBL" id="KAJ1969889.1"/>
    </source>
</evidence>
<protein>
    <submittedName>
        <fullName evidence="8">Transcription factor</fullName>
    </submittedName>
</protein>
<accession>A0A9W8B0E7</accession>
<dbReference type="GO" id="GO:0000978">
    <property type="term" value="F:RNA polymerase II cis-regulatory region sequence-specific DNA binding"/>
    <property type="evidence" value="ECO:0007669"/>
    <property type="project" value="TreeGrafter"/>
</dbReference>
<keyword evidence="9" id="KW-1185">Reference proteome</keyword>
<keyword evidence="4" id="KW-0804">Transcription</keyword>
<dbReference type="InterPro" id="IPR011598">
    <property type="entry name" value="bHLH_dom"/>
</dbReference>
<evidence type="ECO:0000256" key="6">
    <source>
        <dbReference type="SAM" id="MobiDB-lite"/>
    </source>
</evidence>
<feature type="region of interest" description="Disordered" evidence="6">
    <location>
        <begin position="42"/>
        <end position="100"/>
    </location>
</feature>
<dbReference type="GO" id="GO:0000981">
    <property type="term" value="F:DNA-binding transcription factor activity, RNA polymerase II-specific"/>
    <property type="evidence" value="ECO:0007669"/>
    <property type="project" value="TreeGrafter"/>
</dbReference>
<evidence type="ECO:0000259" key="7">
    <source>
        <dbReference type="PROSITE" id="PS50888"/>
    </source>
</evidence>
<dbReference type="GO" id="GO:0005634">
    <property type="term" value="C:nucleus"/>
    <property type="evidence" value="ECO:0007669"/>
    <property type="project" value="UniProtKB-SubCell"/>
</dbReference>
<dbReference type="EMBL" id="JANBPY010000015">
    <property type="protein sequence ID" value="KAJ1969889.1"/>
    <property type="molecule type" value="Genomic_DNA"/>
</dbReference>
<comment type="subcellular location">
    <subcellularLocation>
        <location evidence="1">Nucleus</location>
    </subcellularLocation>
</comment>
<dbReference type="PROSITE" id="PS50888">
    <property type="entry name" value="BHLH"/>
    <property type="match status" value="1"/>
</dbReference>
<gene>
    <name evidence="8" type="primary">INO4</name>
    <name evidence="8" type="ORF">IWQ62_000322</name>
</gene>
<evidence type="ECO:0000256" key="5">
    <source>
        <dbReference type="ARBA" id="ARBA00023242"/>
    </source>
</evidence>